<keyword evidence="3 5" id="KW-0288">FMN</keyword>
<evidence type="ECO:0000313" key="8">
    <source>
        <dbReference type="Proteomes" id="UP000293142"/>
    </source>
</evidence>
<dbReference type="AlphaFoldDB" id="A0A4Q9DZD4"/>
<dbReference type="NCBIfam" id="NF008033">
    <property type="entry name" value="PRK10765.1"/>
    <property type="match status" value="1"/>
</dbReference>
<evidence type="ECO:0000256" key="1">
    <source>
        <dbReference type="ARBA" id="ARBA00008366"/>
    </source>
</evidence>
<dbReference type="Proteomes" id="UP000293142">
    <property type="component" value="Unassembled WGS sequence"/>
</dbReference>
<proteinExistence type="inferred from homology"/>
<dbReference type="EC" id="1.5.1.38" evidence="7"/>
<evidence type="ECO:0000259" key="6">
    <source>
        <dbReference type="Pfam" id="PF00881"/>
    </source>
</evidence>
<sequence length="247" mass="28028">MNETIDLMMRHRSIRKFTKEQVPPELLRTIVQAGQMASTSSNVQAYSIIHVTDSEKRRQLAALAGNQEHVTESPVFLVWCADLYRLKQACDFKDEPAYIGTTENMVVSLVDVALAAQNAAVAAESLGLGIVYIGGIRNKIAEAAELLGLPELVTPVFGMCIGYPDQNTLIRPRLPLEAVFHENSYSSERYEEQLNRYDIMTEQYMLNRTGGKRSITWRQAMRDKLSKPARLHMKSFLASKRFWEDEK</sequence>
<keyword evidence="5" id="KW-0521">NADP</keyword>
<keyword evidence="8" id="KW-1185">Reference proteome</keyword>
<dbReference type="OrthoDB" id="9775805at2"/>
<dbReference type="InterPro" id="IPR029479">
    <property type="entry name" value="Nitroreductase"/>
</dbReference>
<protein>
    <submittedName>
        <fullName evidence="7">Oxygen-insensitive NADPH nitroreductase</fullName>
        <ecNumber evidence="7">1.5.1.38</ecNumber>
    </submittedName>
</protein>
<dbReference type="PANTHER" id="PTHR43425">
    <property type="entry name" value="OXYGEN-INSENSITIVE NADPH NITROREDUCTASE"/>
    <property type="match status" value="1"/>
</dbReference>
<evidence type="ECO:0000256" key="3">
    <source>
        <dbReference type="ARBA" id="ARBA00022643"/>
    </source>
</evidence>
<keyword evidence="4 5" id="KW-0560">Oxidoreductase</keyword>
<organism evidence="7 8">
    <name type="scientific">Paenibacillus thalictri</name>
    <dbReference type="NCBI Taxonomy" id="2527873"/>
    <lineage>
        <taxon>Bacteria</taxon>
        <taxon>Bacillati</taxon>
        <taxon>Bacillota</taxon>
        <taxon>Bacilli</taxon>
        <taxon>Bacillales</taxon>
        <taxon>Paenibacillaceae</taxon>
        <taxon>Paenibacillus</taxon>
    </lineage>
</organism>
<dbReference type="EMBL" id="SIRE01000003">
    <property type="protein sequence ID" value="TBL81213.1"/>
    <property type="molecule type" value="Genomic_DNA"/>
</dbReference>
<dbReference type="GO" id="GO:0052873">
    <property type="term" value="F:FMN reductase (NADPH) activity"/>
    <property type="evidence" value="ECO:0007669"/>
    <property type="project" value="UniProtKB-EC"/>
</dbReference>
<evidence type="ECO:0000256" key="5">
    <source>
        <dbReference type="PIRNR" id="PIRNR005426"/>
    </source>
</evidence>
<dbReference type="Pfam" id="PF00881">
    <property type="entry name" value="Nitroreductase"/>
    <property type="match status" value="1"/>
</dbReference>
<dbReference type="PANTHER" id="PTHR43425:SF2">
    <property type="entry name" value="OXYGEN-INSENSITIVE NADPH NITROREDUCTASE"/>
    <property type="match status" value="1"/>
</dbReference>
<name>A0A4Q9DZD4_9BACL</name>
<dbReference type="PIRSF" id="PIRSF005426">
    <property type="entry name" value="Frp"/>
    <property type="match status" value="1"/>
</dbReference>
<dbReference type="Gene3D" id="3.40.109.10">
    <property type="entry name" value="NADH Oxidase"/>
    <property type="match status" value="1"/>
</dbReference>
<feature type="domain" description="Nitroreductase" evidence="6">
    <location>
        <begin position="9"/>
        <end position="163"/>
    </location>
</feature>
<keyword evidence="2 5" id="KW-0285">Flavoprotein</keyword>
<comment type="similarity">
    <text evidence="1 5">Belongs to the flavin oxidoreductase frp family.</text>
</comment>
<dbReference type="SUPFAM" id="SSF55469">
    <property type="entry name" value="FMN-dependent nitroreductase-like"/>
    <property type="match status" value="1"/>
</dbReference>
<gene>
    <name evidence="7" type="primary">nfsA</name>
    <name evidence="7" type="ORF">EYB31_03735</name>
</gene>
<accession>A0A4Q9DZD4</accession>
<dbReference type="CDD" id="cd02146">
    <property type="entry name" value="NfsA-like"/>
    <property type="match status" value="1"/>
</dbReference>
<evidence type="ECO:0000313" key="7">
    <source>
        <dbReference type="EMBL" id="TBL81213.1"/>
    </source>
</evidence>
<dbReference type="InterPro" id="IPR016446">
    <property type="entry name" value="Flavin_OxRdtase_Frp"/>
</dbReference>
<reference evidence="7 8" key="1">
    <citation type="submission" date="2019-02" db="EMBL/GenBank/DDBJ databases">
        <title>Paenibacillus sp. nov., isolated from surface-sterilized tissue of Thalictrum simplex L.</title>
        <authorList>
            <person name="Tuo L."/>
        </authorList>
    </citation>
    <scope>NUCLEOTIDE SEQUENCE [LARGE SCALE GENOMIC DNA]</scope>
    <source>
        <strain evidence="7 8">N2SHLJ1</strain>
    </source>
</reference>
<comment type="caution">
    <text evidence="7">The sequence shown here is derived from an EMBL/GenBank/DDBJ whole genome shotgun (WGS) entry which is preliminary data.</text>
</comment>
<evidence type="ECO:0000256" key="4">
    <source>
        <dbReference type="ARBA" id="ARBA00023002"/>
    </source>
</evidence>
<dbReference type="InterPro" id="IPR000415">
    <property type="entry name" value="Nitroreductase-like"/>
</dbReference>
<dbReference type="RefSeq" id="WP_131011925.1">
    <property type="nucleotide sequence ID" value="NZ_SIRE01000003.1"/>
</dbReference>
<evidence type="ECO:0000256" key="2">
    <source>
        <dbReference type="ARBA" id="ARBA00022630"/>
    </source>
</evidence>